<accession>A0A3M7MAR7</accession>
<dbReference type="Gene3D" id="3.80.10.10">
    <property type="entry name" value="Ribonuclease Inhibitor"/>
    <property type="match status" value="2"/>
</dbReference>
<feature type="compositionally biased region" description="Low complexity" evidence="4">
    <location>
        <begin position="189"/>
        <end position="202"/>
    </location>
</feature>
<feature type="compositionally biased region" description="Low complexity" evidence="4">
    <location>
        <begin position="315"/>
        <end position="339"/>
    </location>
</feature>
<dbReference type="OrthoDB" id="676979at2759"/>
<feature type="compositionally biased region" description="Polar residues" evidence="4">
    <location>
        <begin position="231"/>
        <end position="246"/>
    </location>
</feature>
<evidence type="ECO:0000256" key="4">
    <source>
        <dbReference type="SAM" id="MobiDB-lite"/>
    </source>
</evidence>
<feature type="compositionally biased region" description="Low complexity" evidence="4">
    <location>
        <begin position="137"/>
        <end position="147"/>
    </location>
</feature>
<evidence type="ECO:0000313" key="5">
    <source>
        <dbReference type="EMBL" id="RMZ71454.1"/>
    </source>
</evidence>
<keyword evidence="1" id="KW-0433">Leucine-rich repeat</keyword>
<gene>
    <name evidence="5" type="ORF">GMOD_00006565</name>
</gene>
<protein>
    <submittedName>
        <fullName evidence="5">Conserved leucine-rich repeat</fullName>
    </submittedName>
</protein>
<evidence type="ECO:0000313" key="6">
    <source>
        <dbReference type="Proteomes" id="UP000265663"/>
    </source>
</evidence>
<dbReference type="PANTHER" id="PTHR24373:SF370">
    <property type="entry name" value="FISH-LIPS, ISOFORM E"/>
    <property type="match status" value="1"/>
</dbReference>
<dbReference type="PROSITE" id="PS51450">
    <property type="entry name" value="LRR"/>
    <property type="match status" value="3"/>
</dbReference>
<dbReference type="PANTHER" id="PTHR24373">
    <property type="entry name" value="SLIT RELATED LEUCINE-RICH REPEAT NEURONAL PROTEIN"/>
    <property type="match status" value="1"/>
</dbReference>
<dbReference type="Pfam" id="PF13855">
    <property type="entry name" value="LRR_8"/>
    <property type="match status" value="2"/>
</dbReference>
<feature type="compositionally biased region" description="Polar residues" evidence="4">
    <location>
        <begin position="81"/>
        <end position="95"/>
    </location>
</feature>
<keyword evidence="2" id="KW-0732">Signal</keyword>
<sequence>MESSSVTRPSGIPRPAPSRLPVLRPSGSVSQLRAPASTDQLRKKPSISAISNEQQLRRKSSIQSISNPNISNDQPLRRKPSVQSISRPTTSTLQKKSSRASLAAPPTSVNSTSGRAPLASNPRRVSGIPSFGQPRHSITSTISSTSSDAPVFRRPFAHPPSRQTNEQPRPTSSSTPGEDDTLGSLNDFRSASRASSRASSRAGFNEDDPDADYAVQDATVSREIGRKKSRQSLSERTIESLSQLPSSPAPKKGRRRSSFFNADNSMPPPLRPASVASNDSRPSTSDGAPQVAPATPKRFGGPSNRLSMTVPGKRSASASVATSAVTPIRTTSISRSISTVKKQPSSSTLSTTHNSQSTPKARPISTSKSLTMRTPKPKPSLGNVFGQAISPPGTAVASPSRDTPVKKTPDTVRRVASSSIALRDHIAKAKAAKKPDITESPPKPASSSNALREQIAKARAAAKQAKTEPVRMNTPPTDVIVPDPAEIATFDFGLDDDPFNQNPKGGKSVLRRRIDNARSDGRLNIAAMGLKSIPDDVLSMYIYDPNDTKVAWGEVVDLSAILAADNELEILPDSMFPDVTVEDMIDSDEAGPQFGGVQNLDFHGNLLRELPVGMRQLTQLSKLNLSRNKLSMEMLDVIAQIPTLRELRLAENDLRGDLSLALCNLTGLEVLELQSNKLTSIPTDIERMTQLRTLNVTDNQLRAIPSEIFSSALIELHASKNRLDGSLFSINSASALQELHVAQNSLTSLCDGDAMDLPALKVLNVSMNRLTSLPIVSTWVSLITLLVGENKLTALPEGFVTLQRLRTADFTGNDITQLDERIALMESLDHLTVAANPLRDRKFLTMGTDDMKRDLASRLPADEAFADAEELGNDIEEADPKWQLTPSGTLDLAEKDMSELEIDDATMEVFVEGLRQLHLQRNKFDAIPSIVVKFDHLSLLDLSRNSIEVALSAPLDLPQLRELRLASNKITSLTPLTTYLTAPSLVTLDISINRLSGALPTLHVSFPSLTTVLASDNKISEVSAESLTDLRIVNLGNNDIERLEPRIGLLLGTLKGLEVEGNKFRVPNRQVLQKGTDAILAWLKDKIPRESWKSGDSAGTEFFDADDGSF</sequence>
<dbReference type="EMBL" id="KE747827">
    <property type="protein sequence ID" value="RMZ71454.1"/>
    <property type="molecule type" value="Genomic_DNA"/>
</dbReference>
<evidence type="ECO:0000256" key="2">
    <source>
        <dbReference type="ARBA" id="ARBA00022729"/>
    </source>
</evidence>
<feature type="compositionally biased region" description="Basic and acidic residues" evidence="4">
    <location>
        <begin position="403"/>
        <end position="413"/>
    </location>
</feature>
<feature type="compositionally biased region" description="Polar residues" evidence="4">
    <location>
        <begin position="340"/>
        <end position="372"/>
    </location>
</feature>
<dbReference type="InterPro" id="IPR001611">
    <property type="entry name" value="Leu-rich_rpt"/>
</dbReference>
<feature type="compositionally biased region" description="Basic and acidic residues" evidence="4">
    <location>
        <begin position="422"/>
        <end position="437"/>
    </location>
</feature>
<dbReference type="SMART" id="SM00364">
    <property type="entry name" value="LRR_BAC"/>
    <property type="match status" value="9"/>
</dbReference>
<dbReference type="SUPFAM" id="SSF52047">
    <property type="entry name" value="RNI-like"/>
    <property type="match status" value="1"/>
</dbReference>
<feature type="region of interest" description="Disordered" evidence="4">
    <location>
        <begin position="1"/>
        <end position="482"/>
    </location>
</feature>
<dbReference type="AlphaFoldDB" id="A0A3M7MAR7"/>
<reference evidence="5 6" key="1">
    <citation type="journal article" date="2014" name="PLoS ONE">
        <title>De novo Genome Assembly of the Fungal Plant Pathogen Pyrenophora semeniperda.</title>
        <authorList>
            <person name="Soliai M.M."/>
            <person name="Meyer S.E."/>
            <person name="Udall J.A."/>
            <person name="Elzinga D.E."/>
            <person name="Hermansen R.A."/>
            <person name="Bodily P.M."/>
            <person name="Hart A.A."/>
            <person name="Coleman C.E."/>
        </authorList>
    </citation>
    <scope>NUCLEOTIDE SEQUENCE [LARGE SCALE GENOMIC DNA]</scope>
    <source>
        <strain evidence="5 6">CCB06</strain>
        <tissue evidence="5">Mycelium</tissue>
    </source>
</reference>
<feature type="compositionally biased region" description="Low complexity" evidence="4">
    <location>
        <begin position="61"/>
        <end position="72"/>
    </location>
</feature>
<organism evidence="5 6">
    <name type="scientific">Pyrenophora seminiperda CCB06</name>
    <dbReference type="NCBI Taxonomy" id="1302712"/>
    <lineage>
        <taxon>Eukaryota</taxon>
        <taxon>Fungi</taxon>
        <taxon>Dikarya</taxon>
        <taxon>Ascomycota</taxon>
        <taxon>Pezizomycotina</taxon>
        <taxon>Dothideomycetes</taxon>
        <taxon>Pleosporomycetidae</taxon>
        <taxon>Pleosporales</taxon>
        <taxon>Pleosporineae</taxon>
        <taxon>Pleosporaceae</taxon>
        <taxon>Pyrenophora</taxon>
    </lineage>
</organism>
<keyword evidence="3" id="KW-0677">Repeat</keyword>
<dbReference type="SMART" id="SM00369">
    <property type="entry name" value="LRR_TYP"/>
    <property type="match status" value="8"/>
</dbReference>
<proteinExistence type="predicted"/>
<evidence type="ECO:0000256" key="1">
    <source>
        <dbReference type="ARBA" id="ARBA00022614"/>
    </source>
</evidence>
<name>A0A3M7MAR7_9PLEO</name>
<dbReference type="InterPro" id="IPR003591">
    <property type="entry name" value="Leu-rich_rpt_typical-subtyp"/>
</dbReference>
<feature type="compositionally biased region" description="Polar residues" evidence="4">
    <location>
        <begin position="275"/>
        <end position="287"/>
    </location>
</feature>
<dbReference type="GO" id="GO:0031012">
    <property type="term" value="C:extracellular matrix"/>
    <property type="evidence" value="ECO:0007669"/>
    <property type="project" value="TreeGrafter"/>
</dbReference>
<keyword evidence="6" id="KW-1185">Reference proteome</keyword>
<dbReference type="InterPro" id="IPR032675">
    <property type="entry name" value="LRR_dom_sf"/>
</dbReference>
<dbReference type="Proteomes" id="UP000265663">
    <property type="component" value="Unassembled WGS sequence"/>
</dbReference>
<evidence type="ECO:0000256" key="3">
    <source>
        <dbReference type="ARBA" id="ARBA00022737"/>
    </source>
</evidence>
<feature type="compositionally biased region" description="Polar residues" evidence="4">
    <location>
        <begin position="161"/>
        <end position="176"/>
    </location>
</feature>
<dbReference type="InterPro" id="IPR050328">
    <property type="entry name" value="Dev_Immune_Receptor"/>
</dbReference>